<keyword evidence="3" id="KW-0813">Transport</keyword>
<keyword evidence="5" id="KW-0574">Periplasm</keyword>
<dbReference type="Pfam" id="PF00497">
    <property type="entry name" value="SBP_bac_3"/>
    <property type="match status" value="1"/>
</dbReference>
<dbReference type="AlphaFoldDB" id="A0A679J9H3"/>
<dbReference type="EMBL" id="LR743507">
    <property type="protein sequence ID" value="CAA2103277.1"/>
    <property type="molecule type" value="Genomic_DNA"/>
</dbReference>
<dbReference type="PANTHER" id="PTHR30085:SF2">
    <property type="entry name" value="GLUTAMATE_ASPARTATE IMPORT SOLUTE-BINDING PROTEIN"/>
    <property type="match status" value="1"/>
</dbReference>
<dbReference type="RefSeq" id="WP_339089854.1">
    <property type="nucleotide sequence ID" value="NZ_LR743507.1"/>
</dbReference>
<keyword evidence="6" id="KW-0029">Amino-acid transport</keyword>
<evidence type="ECO:0000256" key="1">
    <source>
        <dbReference type="ARBA" id="ARBA00004418"/>
    </source>
</evidence>
<organism evidence="9">
    <name type="scientific">Variovorax paradoxus</name>
    <dbReference type="NCBI Taxonomy" id="34073"/>
    <lineage>
        <taxon>Bacteria</taxon>
        <taxon>Pseudomonadati</taxon>
        <taxon>Pseudomonadota</taxon>
        <taxon>Betaproteobacteria</taxon>
        <taxon>Burkholderiales</taxon>
        <taxon>Comamonadaceae</taxon>
        <taxon>Variovorax</taxon>
    </lineage>
</organism>
<evidence type="ECO:0000259" key="8">
    <source>
        <dbReference type="SMART" id="SM00062"/>
    </source>
</evidence>
<sequence>MKHSVLMASLAAAVLVTAPAAQAADTLAKIAESGKITLSYRESSVPFSYLDGPNKPIGFSVELSNAVVAAVKKKLNKPNLQVSLMPVTSQNRVPLVSNGTVDLECGSTTNNTARGKDVAFAINHFYTGTRLLVKKSSKIKDYADLAKKTVASTTGTTNVLVMRKYNTEKNLGMDIVLGKDHADSFLLVESDRAVAFAMDDILLFGLIANSKNPADYEVVGESLQVEPYACMLPKDDPAFKKLVDDTFSDMMKSGEFEKLYNKWFMQPIPPKNTPLNLPMSEQLKENLKALSDKPAT</sequence>
<dbReference type="PANTHER" id="PTHR30085">
    <property type="entry name" value="AMINO ACID ABC TRANSPORTER PERMEASE"/>
    <property type="match status" value="1"/>
</dbReference>
<dbReference type="InterPro" id="IPR051455">
    <property type="entry name" value="Bact_solute-bind_prot3"/>
</dbReference>
<feature type="chain" id="PRO_5025643706" evidence="7">
    <location>
        <begin position="24"/>
        <end position="296"/>
    </location>
</feature>
<dbReference type="GO" id="GO:0030288">
    <property type="term" value="C:outer membrane-bounded periplasmic space"/>
    <property type="evidence" value="ECO:0007669"/>
    <property type="project" value="TreeGrafter"/>
</dbReference>
<dbReference type="Gene3D" id="3.40.190.10">
    <property type="entry name" value="Periplasmic binding protein-like II"/>
    <property type="match status" value="2"/>
</dbReference>
<dbReference type="GO" id="GO:0006865">
    <property type="term" value="P:amino acid transport"/>
    <property type="evidence" value="ECO:0007669"/>
    <property type="project" value="UniProtKB-KW"/>
</dbReference>
<evidence type="ECO:0000256" key="3">
    <source>
        <dbReference type="ARBA" id="ARBA00022448"/>
    </source>
</evidence>
<feature type="signal peptide" evidence="7">
    <location>
        <begin position="1"/>
        <end position="23"/>
    </location>
</feature>
<dbReference type="CDD" id="cd13688">
    <property type="entry name" value="PBP2_GltI_DEBP"/>
    <property type="match status" value="1"/>
</dbReference>
<evidence type="ECO:0000313" key="9">
    <source>
        <dbReference type="EMBL" id="CAA2103277.1"/>
    </source>
</evidence>
<name>A0A679J9H3_VARPD</name>
<proteinExistence type="inferred from homology"/>
<comment type="subcellular location">
    <subcellularLocation>
        <location evidence="1">Periplasm</location>
    </subcellularLocation>
</comment>
<evidence type="ECO:0000256" key="2">
    <source>
        <dbReference type="ARBA" id="ARBA00010333"/>
    </source>
</evidence>
<dbReference type="InterPro" id="IPR001638">
    <property type="entry name" value="Solute-binding_3/MltF_N"/>
</dbReference>
<protein>
    <submittedName>
        <fullName evidence="9">Glutamate/aspartate import solute-binding protein</fullName>
    </submittedName>
</protein>
<feature type="domain" description="Solute-binding protein family 3/N-terminal" evidence="8">
    <location>
        <begin position="35"/>
        <end position="267"/>
    </location>
</feature>
<evidence type="ECO:0000256" key="5">
    <source>
        <dbReference type="ARBA" id="ARBA00022764"/>
    </source>
</evidence>
<dbReference type="SMART" id="SM00062">
    <property type="entry name" value="PBPb"/>
    <property type="match status" value="1"/>
</dbReference>
<gene>
    <name evidence="9" type="primary">gltI_5</name>
    <name evidence="9" type="ORF">VVAX_02180</name>
</gene>
<comment type="similarity">
    <text evidence="2">Belongs to the bacterial solute-binding protein 3 family.</text>
</comment>
<evidence type="ECO:0000256" key="6">
    <source>
        <dbReference type="ARBA" id="ARBA00022970"/>
    </source>
</evidence>
<evidence type="ECO:0000256" key="7">
    <source>
        <dbReference type="SAM" id="SignalP"/>
    </source>
</evidence>
<dbReference type="SUPFAM" id="SSF53850">
    <property type="entry name" value="Periplasmic binding protein-like II"/>
    <property type="match status" value="1"/>
</dbReference>
<accession>A0A679J9H3</accession>
<reference evidence="9" key="1">
    <citation type="submission" date="2019-12" db="EMBL/GenBank/DDBJ databases">
        <authorList>
            <person name="Cremers G."/>
        </authorList>
    </citation>
    <scope>NUCLEOTIDE SEQUENCE</scope>
    <source>
        <strain evidence="9">Vvax</strain>
    </source>
</reference>
<keyword evidence="4 7" id="KW-0732">Signal</keyword>
<evidence type="ECO:0000256" key="4">
    <source>
        <dbReference type="ARBA" id="ARBA00022729"/>
    </source>
</evidence>
<dbReference type="FunFam" id="3.40.190.10:FF:000052">
    <property type="entry name" value="Amino acid ABC transporter substrate-binding protein"/>
    <property type="match status" value="1"/>
</dbReference>
<dbReference type="GO" id="GO:0005576">
    <property type="term" value="C:extracellular region"/>
    <property type="evidence" value="ECO:0007669"/>
    <property type="project" value="TreeGrafter"/>
</dbReference>